<comment type="caution">
    <text evidence="1">The sequence shown here is derived from an EMBL/GenBank/DDBJ whole genome shotgun (WGS) entry which is preliminary data.</text>
</comment>
<dbReference type="Proteomes" id="UP001152130">
    <property type="component" value="Unassembled WGS sequence"/>
</dbReference>
<dbReference type="AlphaFoldDB" id="A0A9W8PK56"/>
<dbReference type="EMBL" id="JAPDHF010000013">
    <property type="protein sequence ID" value="KAJ4009529.1"/>
    <property type="molecule type" value="Genomic_DNA"/>
</dbReference>
<organism evidence="1 2">
    <name type="scientific">Fusarium irregulare</name>
    <dbReference type="NCBI Taxonomy" id="2494466"/>
    <lineage>
        <taxon>Eukaryota</taxon>
        <taxon>Fungi</taxon>
        <taxon>Dikarya</taxon>
        <taxon>Ascomycota</taxon>
        <taxon>Pezizomycotina</taxon>
        <taxon>Sordariomycetes</taxon>
        <taxon>Hypocreomycetidae</taxon>
        <taxon>Hypocreales</taxon>
        <taxon>Nectriaceae</taxon>
        <taxon>Fusarium</taxon>
        <taxon>Fusarium incarnatum-equiseti species complex</taxon>
    </lineage>
</organism>
<gene>
    <name evidence="1" type="ORF">NW766_008647</name>
</gene>
<evidence type="ECO:0000313" key="1">
    <source>
        <dbReference type="EMBL" id="KAJ4009529.1"/>
    </source>
</evidence>
<evidence type="ECO:0000313" key="2">
    <source>
        <dbReference type="Proteomes" id="UP001152130"/>
    </source>
</evidence>
<accession>A0A9W8PK56</accession>
<protein>
    <submittedName>
        <fullName evidence="1">Uncharacterized protein</fullName>
    </submittedName>
</protein>
<name>A0A9W8PK56_9HYPO</name>
<sequence length="199" mass="20860">MEVVLSTTTASIYAPSTETASTDVTTIDVPSTEAISQVTSEASSGAITKTLVDTTDLTTVTAETTADTTTSVTLTTEATADTTTGFTATSTVETTTTSEAPPFITSFFLKAGNSAFTSANGKWVILHQSLAIGIGPPPNLGSQYQVPRFSIEPETNYLMVGDHYVVSPENRANVGLTKSDSGARFIVCMPPMTQVWGLE</sequence>
<keyword evidence="2" id="KW-1185">Reference proteome</keyword>
<reference evidence="1" key="1">
    <citation type="submission" date="2022-10" db="EMBL/GenBank/DDBJ databases">
        <title>Fusarium specimens isolated from Avocado Roots.</title>
        <authorList>
            <person name="Stajich J."/>
            <person name="Roper C."/>
            <person name="Heimlech-Rivalta G."/>
        </authorList>
    </citation>
    <scope>NUCLEOTIDE SEQUENCE</scope>
    <source>
        <strain evidence="1">CF00143</strain>
    </source>
</reference>
<proteinExistence type="predicted"/>